<name>A0A4R4WP49_9ACTN</name>
<protein>
    <submittedName>
        <fullName evidence="2">Putative ATP-grasp-modified RiPP</fullName>
    </submittedName>
</protein>
<dbReference type="InterPro" id="IPR026496">
    <property type="entry name" value="GRASP_targ"/>
</dbReference>
<dbReference type="OrthoDB" id="3831512at2"/>
<dbReference type="NCBIfam" id="TIGR04186">
    <property type="entry name" value="GRASP_targ"/>
    <property type="match status" value="1"/>
</dbReference>
<comment type="caution">
    <text evidence="2">The sequence shown here is derived from an EMBL/GenBank/DDBJ whole genome shotgun (WGS) entry which is preliminary data.</text>
</comment>
<evidence type="ECO:0000313" key="2">
    <source>
        <dbReference type="EMBL" id="TDD18924.1"/>
    </source>
</evidence>
<gene>
    <name evidence="2" type="primary">tgmA</name>
    <name evidence="2" type="ORF">E1294_22635</name>
</gene>
<evidence type="ECO:0000313" key="3">
    <source>
        <dbReference type="Proteomes" id="UP000294543"/>
    </source>
</evidence>
<dbReference type="RefSeq" id="WP_132511220.1">
    <property type="nucleotide sequence ID" value="NZ_SMKP01000064.1"/>
</dbReference>
<evidence type="ECO:0000256" key="1">
    <source>
        <dbReference type="SAM" id="MobiDB-lite"/>
    </source>
</evidence>
<organism evidence="2 3">
    <name type="scientific">Nonomuraea diastatica</name>
    <dbReference type="NCBI Taxonomy" id="1848329"/>
    <lineage>
        <taxon>Bacteria</taxon>
        <taxon>Bacillati</taxon>
        <taxon>Actinomycetota</taxon>
        <taxon>Actinomycetes</taxon>
        <taxon>Streptosporangiales</taxon>
        <taxon>Streptosporangiaceae</taxon>
        <taxon>Nonomuraea</taxon>
    </lineage>
</organism>
<dbReference type="Proteomes" id="UP000294543">
    <property type="component" value="Unassembled WGS sequence"/>
</dbReference>
<dbReference type="AlphaFoldDB" id="A0A4R4WP49"/>
<reference evidence="2 3" key="1">
    <citation type="submission" date="2019-03" db="EMBL/GenBank/DDBJ databases">
        <title>Draft genome sequences of novel Actinobacteria.</title>
        <authorList>
            <person name="Sahin N."/>
            <person name="Ay H."/>
            <person name="Saygin H."/>
        </authorList>
    </citation>
    <scope>NUCLEOTIDE SEQUENCE [LARGE SCALE GENOMIC DNA]</scope>
    <source>
        <strain evidence="2 3">KC712</strain>
    </source>
</reference>
<feature type="region of interest" description="Disordered" evidence="1">
    <location>
        <begin position="59"/>
        <end position="82"/>
    </location>
</feature>
<sequence>MTITSTRPWGMTRMKPPLEAVTLPWVAAELDETTQLATYRDADGHAVDTVTCGTFVTVTTSKPHDGSGNASPVADDSNTDQK</sequence>
<proteinExistence type="predicted"/>
<keyword evidence="3" id="KW-1185">Reference proteome</keyword>
<dbReference type="EMBL" id="SMKP01000064">
    <property type="protein sequence ID" value="TDD18924.1"/>
    <property type="molecule type" value="Genomic_DNA"/>
</dbReference>
<accession>A0A4R4WP49</accession>